<reference evidence="1 2" key="1">
    <citation type="journal article" date="2015" name="Genome Announc.">
        <title>Complete Genome Sequence of Cupriavidus basilensis 4G11, Isolated from the Oak Ridge Field Research Center Site.</title>
        <authorList>
            <person name="Ray J."/>
            <person name="Waters R.J."/>
            <person name="Skerker J.M."/>
            <person name="Kuehl J.V."/>
            <person name="Price M.N."/>
            <person name="Huang J."/>
            <person name="Chakraborty R."/>
            <person name="Arkin A.P."/>
            <person name="Deutschbauer A."/>
        </authorList>
    </citation>
    <scope>NUCLEOTIDE SEQUENCE [LARGE SCALE GENOMIC DNA]</scope>
    <source>
        <strain evidence="1">4G11</strain>
    </source>
</reference>
<dbReference type="EMBL" id="CP010536">
    <property type="protein sequence ID" value="AJG21123.1"/>
    <property type="molecule type" value="Genomic_DNA"/>
</dbReference>
<organism evidence="1 2">
    <name type="scientific">Cupriavidus basilensis</name>
    <dbReference type="NCBI Taxonomy" id="68895"/>
    <lineage>
        <taxon>Bacteria</taxon>
        <taxon>Pseudomonadati</taxon>
        <taxon>Pseudomonadota</taxon>
        <taxon>Betaproteobacteria</taxon>
        <taxon>Burkholderiales</taxon>
        <taxon>Burkholderiaceae</taxon>
        <taxon>Cupriavidus</taxon>
    </lineage>
</organism>
<dbReference type="KEGG" id="cbw:RR42_m3763"/>
<evidence type="ECO:0000313" key="1">
    <source>
        <dbReference type="EMBL" id="AJG21123.1"/>
    </source>
</evidence>
<dbReference type="STRING" id="68895.RR42_m3763"/>
<proteinExistence type="predicted"/>
<gene>
    <name evidence="1" type="ORF">RR42_m3763</name>
</gene>
<evidence type="ECO:0000313" key="2">
    <source>
        <dbReference type="Proteomes" id="UP000031843"/>
    </source>
</evidence>
<dbReference type="AlphaFoldDB" id="A0A0C4YEA4"/>
<accession>A0A0C4YEA4</accession>
<name>A0A0C4YEA4_9BURK</name>
<keyword evidence="2" id="KW-1185">Reference proteome</keyword>
<dbReference type="Proteomes" id="UP000031843">
    <property type="component" value="Chromosome main"/>
</dbReference>
<protein>
    <submittedName>
        <fullName evidence="1">Uncharacterized protein</fullName>
    </submittedName>
</protein>
<sequence>MMGLAMVGAAMLGGCAVYPAYPGYGYGGGEVAVAPAPVYAAPPVVVAPGFYGGYYGYRGGYYGGRRYRYWH</sequence>